<evidence type="ECO:0000256" key="3">
    <source>
        <dbReference type="ARBA" id="ARBA00023015"/>
    </source>
</evidence>
<dbReference type="VEuPathDB" id="FungiDB:FOMG_15829"/>
<evidence type="ECO:0008006" key="12">
    <source>
        <dbReference type="Google" id="ProtNLM"/>
    </source>
</evidence>
<keyword evidence="6" id="KW-0863">Zinc-finger</keyword>
<evidence type="ECO:0000313" key="11">
    <source>
        <dbReference type="Proteomes" id="UP000285084"/>
    </source>
</evidence>
<sequence>MNQPKACSTCGSVFSSKSHLARHERSRKSWYPATSDPQAHAMQICRISILRASFVDACFQEREFQYPPVPCTVSSTNSDSARRHAKQCDQRAGRPIPTDVKRGRGPKACDRCALSKLACDTDEPCETCLSRGWRCSYDRVEGVLDVRSKPTNPISSAPQVESWDPREDSATTQDSDDATRSNVTKNEKTLFLLRYTSPDNKNILDFRNALETSSALPDEAGSLPCDLQEDGGQLLSQDDIDMWNLPLIWKILLNRDLEKACTG</sequence>
<keyword evidence="5" id="KW-0539">Nucleus</keyword>
<dbReference type="AlphaFoldDB" id="A0A420MHP4"/>
<dbReference type="Pfam" id="PF00172">
    <property type="entry name" value="Zn_clus"/>
    <property type="match status" value="1"/>
</dbReference>
<dbReference type="PROSITE" id="PS50157">
    <property type="entry name" value="ZINC_FINGER_C2H2_2"/>
    <property type="match status" value="1"/>
</dbReference>
<protein>
    <recommendedName>
        <fullName evidence="12">Zn(2)-C6 fungal-type domain-containing protein</fullName>
    </recommendedName>
</protein>
<keyword evidence="4" id="KW-0804">Transcription</keyword>
<dbReference type="PANTHER" id="PTHR47660">
    <property type="entry name" value="TRANSCRIPTION FACTOR WITH C2H2 AND ZN(2)-CYS(6) DNA BINDING DOMAIN (EUROFUNG)-RELATED-RELATED"/>
    <property type="match status" value="1"/>
</dbReference>
<feature type="domain" description="Zn(2)-C6 fungal-type" evidence="8">
    <location>
        <begin position="108"/>
        <end position="137"/>
    </location>
</feature>
<gene>
    <name evidence="10" type="ORF">BFJ69_g14433</name>
</gene>
<evidence type="ECO:0000256" key="4">
    <source>
        <dbReference type="ARBA" id="ARBA00023163"/>
    </source>
</evidence>
<reference evidence="10 11" key="1">
    <citation type="journal article" date="2018" name="Sci. Rep.">
        <title>Characterisation of pathogen-specific regions and novel effector candidates in Fusarium oxysporum f. sp. cepae.</title>
        <authorList>
            <person name="Armitage A.D."/>
            <person name="Taylor A."/>
            <person name="Sobczyk M.K."/>
            <person name="Baxter L."/>
            <person name="Greenfield B.P."/>
            <person name="Bates H.J."/>
            <person name="Wilson F."/>
            <person name="Jackson A.C."/>
            <person name="Ott S."/>
            <person name="Harrison R.J."/>
            <person name="Clarkson J.P."/>
        </authorList>
    </citation>
    <scope>NUCLEOTIDE SEQUENCE [LARGE SCALE GENOMIC DNA]</scope>
    <source>
        <strain evidence="10 11">Fo_A13</strain>
    </source>
</reference>
<dbReference type="VEuPathDB" id="FungiDB:FOZG_14417"/>
<dbReference type="InterPro" id="IPR001138">
    <property type="entry name" value="Zn2Cys6_DnaBD"/>
</dbReference>
<dbReference type="CDD" id="cd00067">
    <property type="entry name" value="GAL4"/>
    <property type="match status" value="1"/>
</dbReference>
<dbReference type="InterPro" id="IPR036864">
    <property type="entry name" value="Zn2-C6_fun-type_DNA-bd_sf"/>
</dbReference>
<dbReference type="GO" id="GO:0000981">
    <property type="term" value="F:DNA-binding transcription factor activity, RNA polymerase II-specific"/>
    <property type="evidence" value="ECO:0007669"/>
    <property type="project" value="InterPro"/>
</dbReference>
<comment type="caution">
    <text evidence="10">The sequence shown here is derived from an EMBL/GenBank/DDBJ whole genome shotgun (WGS) entry which is preliminary data.</text>
</comment>
<dbReference type="PROSITE" id="PS50048">
    <property type="entry name" value="ZN2_CY6_FUNGAL_2"/>
    <property type="match status" value="1"/>
</dbReference>
<evidence type="ECO:0000256" key="2">
    <source>
        <dbReference type="ARBA" id="ARBA00022833"/>
    </source>
</evidence>
<evidence type="ECO:0000256" key="5">
    <source>
        <dbReference type="ARBA" id="ARBA00023242"/>
    </source>
</evidence>
<evidence type="ECO:0000256" key="7">
    <source>
        <dbReference type="SAM" id="MobiDB-lite"/>
    </source>
</evidence>
<proteinExistence type="predicted"/>
<feature type="compositionally biased region" description="Polar residues" evidence="7">
    <location>
        <begin position="149"/>
        <end position="159"/>
    </location>
</feature>
<dbReference type="PROSITE" id="PS00463">
    <property type="entry name" value="ZN2_CY6_FUNGAL_1"/>
    <property type="match status" value="1"/>
</dbReference>
<organism evidence="10 11">
    <name type="scientific">Fusarium oxysporum</name>
    <name type="common">Fusarium vascular wilt</name>
    <dbReference type="NCBI Taxonomy" id="5507"/>
    <lineage>
        <taxon>Eukaryota</taxon>
        <taxon>Fungi</taxon>
        <taxon>Dikarya</taxon>
        <taxon>Ascomycota</taxon>
        <taxon>Pezizomycotina</taxon>
        <taxon>Sordariomycetes</taxon>
        <taxon>Hypocreomycetidae</taxon>
        <taxon>Hypocreales</taxon>
        <taxon>Nectriaceae</taxon>
        <taxon>Fusarium</taxon>
        <taxon>Fusarium oxysporum species complex</taxon>
    </lineage>
</organism>
<dbReference type="SUPFAM" id="SSF57701">
    <property type="entry name" value="Zn2/Cys6 DNA-binding domain"/>
    <property type="match status" value="1"/>
</dbReference>
<dbReference type="GO" id="GO:0008270">
    <property type="term" value="F:zinc ion binding"/>
    <property type="evidence" value="ECO:0007669"/>
    <property type="project" value="UniProtKB-KW"/>
</dbReference>
<dbReference type="InterPro" id="IPR013087">
    <property type="entry name" value="Znf_C2H2_type"/>
</dbReference>
<feature type="domain" description="C2H2-type" evidence="9">
    <location>
        <begin position="5"/>
        <end position="32"/>
    </location>
</feature>
<dbReference type="Gene3D" id="4.10.240.10">
    <property type="entry name" value="Zn(2)-C6 fungal-type DNA-binding domain"/>
    <property type="match status" value="1"/>
</dbReference>
<keyword evidence="3" id="KW-0805">Transcription regulation</keyword>
<evidence type="ECO:0000256" key="1">
    <source>
        <dbReference type="ARBA" id="ARBA00022723"/>
    </source>
</evidence>
<accession>A0A420MHP4</accession>
<dbReference type="Proteomes" id="UP000285084">
    <property type="component" value="Unassembled WGS sequence"/>
</dbReference>
<evidence type="ECO:0000313" key="10">
    <source>
        <dbReference type="EMBL" id="RKK67530.1"/>
    </source>
</evidence>
<feature type="region of interest" description="Disordered" evidence="7">
    <location>
        <begin position="148"/>
        <end position="181"/>
    </location>
</feature>
<keyword evidence="2" id="KW-0862">Zinc</keyword>
<evidence type="ECO:0000259" key="8">
    <source>
        <dbReference type="PROSITE" id="PS50048"/>
    </source>
</evidence>
<evidence type="ECO:0000259" key="9">
    <source>
        <dbReference type="PROSITE" id="PS50157"/>
    </source>
</evidence>
<evidence type="ECO:0000256" key="6">
    <source>
        <dbReference type="PROSITE-ProRule" id="PRU00042"/>
    </source>
</evidence>
<dbReference type="VEuPathDB" id="FungiDB:FOXG_20232"/>
<keyword evidence="1" id="KW-0479">Metal-binding</keyword>
<dbReference type="SMART" id="SM00066">
    <property type="entry name" value="GAL4"/>
    <property type="match status" value="1"/>
</dbReference>
<name>A0A420MHP4_FUSOX</name>
<dbReference type="EMBL" id="MRCX01000225">
    <property type="protein sequence ID" value="RKK67530.1"/>
    <property type="molecule type" value="Genomic_DNA"/>
</dbReference>
<dbReference type="PANTHER" id="PTHR47660:SF2">
    <property type="entry name" value="TRANSCRIPTION FACTOR WITH C2H2 AND ZN(2)-CYS(6) DNA BINDING DOMAIN (EUROFUNG)"/>
    <property type="match status" value="1"/>
</dbReference>